<dbReference type="SUPFAM" id="SSF54909">
    <property type="entry name" value="Dimeric alpha+beta barrel"/>
    <property type="match status" value="2"/>
</dbReference>
<dbReference type="PANTHER" id="PTHR33336:SF15">
    <property type="entry name" value="ABM DOMAIN-CONTAINING PROTEIN"/>
    <property type="match status" value="1"/>
</dbReference>
<keyword evidence="2" id="KW-0560">Oxidoreductase</keyword>
<keyword evidence="3" id="KW-1185">Reference proteome</keyword>
<reference evidence="2 3" key="1">
    <citation type="submission" date="2023-12" db="EMBL/GenBank/DDBJ databases">
        <title>Novel species of the genus Arcicella isolated from rivers.</title>
        <authorList>
            <person name="Lu H."/>
        </authorList>
    </citation>
    <scope>NUCLEOTIDE SEQUENCE [LARGE SCALE GENOMIC DNA]</scope>
    <source>
        <strain evidence="2 3">DC2W</strain>
    </source>
</reference>
<dbReference type="Pfam" id="PF03992">
    <property type="entry name" value="ABM"/>
    <property type="match status" value="1"/>
</dbReference>
<dbReference type="RefSeq" id="WP_323326154.1">
    <property type="nucleotide sequence ID" value="NZ_JAYGIL010000004.1"/>
</dbReference>
<dbReference type="Gene3D" id="3.30.70.100">
    <property type="match status" value="1"/>
</dbReference>
<dbReference type="PANTHER" id="PTHR33336">
    <property type="entry name" value="QUINOL MONOOXYGENASE YGIN-RELATED"/>
    <property type="match status" value="1"/>
</dbReference>
<dbReference type="PROSITE" id="PS51725">
    <property type="entry name" value="ABM"/>
    <property type="match status" value="1"/>
</dbReference>
<dbReference type="InterPro" id="IPR007138">
    <property type="entry name" value="ABM_dom"/>
</dbReference>
<keyword evidence="2" id="KW-0503">Monooxygenase</keyword>
<organism evidence="2 3">
    <name type="scientific">Arcicella gelida</name>
    <dbReference type="NCBI Taxonomy" id="2984195"/>
    <lineage>
        <taxon>Bacteria</taxon>
        <taxon>Pseudomonadati</taxon>
        <taxon>Bacteroidota</taxon>
        <taxon>Cytophagia</taxon>
        <taxon>Cytophagales</taxon>
        <taxon>Flectobacillaceae</taxon>
        <taxon>Arcicella</taxon>
    </lineage>
</organism>
<comment type="caution">
    <text evidence="2">The sequence shown here is derived from an EMBL/GenBank/DDBJ whole genome shotgun (WGS) entry which is preliminary data.</text>
</comment>
<gene>
    <name evidence="2" type="ORF">VB776_03675</name>
</gene>
<sequence length="250" mass="28999">MKTTHNISSQVKTLVLIACTFLTFGQTVFGQKSNQKSEEIAKITRFQVKQEYVEQLKKLISDYVKLSLSTDANIMAEGYFEENVPSTLWLFERWNTKEAFTKANISTKAIKELSKTALVEPEKEIYVKDIEPISKNQWRKTSSLGDNQLTIMLFVDAKKGTESKFKKVYHQAMPQFRSELGVVTYQLSQLENDKSQFVTFEKFRSKEAFQYHLNFPPIQPVIDFLDTSIKKQPFQEGLHTLIEFTPLTRQ</sequence>
<feature type="domain" description="ABM" evidence="1">
    <location>
        <begin position="149"/>
        <end position="237"/>
    </location>
</feature>
<accession>A0ABU5S0K6</accession>
<dbReference type="InterPro" id="IPR011008">
    <property type="entry name" value="Dimeric_a/b-barrel"/>
</dbReference>
<dbReference type="InterPro" id="IPR050744">
    <property type="entry name" value="AI-2_Isomerase_LsrG"/>
</dbReference>
<evidence type="ECO:0000259" key="1">
    <source>
        <dbReference type="PROSITE" id="PS51725"/>
    </source>
</evidence>
<evidence type="ECO:0000313" key="2">
    <source>
        <dbReference type="EMBL" id="MEA5402001.1"/>
    </source>
</evidence>
<dbReference type="GO" id="GO:0004497">
    <property type="term" value="F:monooxygenase activity"/>
    <property type="evidence" value="ECO:0007669"/>
    <property type="project" value="UniProtKB-KW"/>
</dbReference>
<dbReference type="EMBL" id="JAYGIL010000004">
    <property type="protein sequence ID" value="MEA5402001.1"/>
    <property type="molecule type" value="Genomic_DNA"/>
</dbReference>
<proteinExistence type="predicted"/>
<name>A0ABU5S0K6_9BACT</name>
<protein>
    <submittedName>
        <fullName evidence="2">Antibiotic biosynthesis monooxygenase</fullName>
    </submittedName>
</protein>
<dbReference type="Proteomes" id="UP001303899">
    <property type="component" value="Unassembled WGS sequence"/>
</dbReference>
<evidence type="ECO:0000313" key="3">
    <source>
        <dbReference type="Proteomes" id="UP001303899"/>
    </source>
</evidence>